<evidence type="ECO:0000313" key="1">
    <source>
        <dbReference type="EMBL" id="REF68762.1"/>
    </source>
</evidence>
<dbReference type="AlphaFoldDB" id="A0A3D9XKU5"/>
<dbReference type="RefSeq" id="WP_166435594.1">
    <property type="nucleotide sequence ID" value="NZ_CP038197.1"/>
</dbReference>
<sequence>MTHRPSGMVWRFPIQPRSIRAIRFAMALAEALKRLAFAGQLRRAASAE</sequence>
<comment type="caution">
    <text evidence="1">The sequence shown here is derived from an EMBL/GenBank/DDBJ whole genome shotgun (WGS) entry which is preliminary data.</text>
</comment>
<dbReference type="Proteomes" id="UP000256941">
    <property type="component" value="Unassembled WGS sequence"/>
</dbReference>
<accession>A0A3D9XKU5</accession>
<name>A0A3D9XKU5_PARVE</name>
<protein>
    <submittedName>
        <fullName evidence="1">Uncharacterized protein</fullName>
    </submittedName>
</protein>
<organism evidence="1 2">
    <name type="scientific">Paracoccus versutus</name>
    <name type="common">Thiobacillus versutus</name>
    <dbReference type="NCBI Taxonomy" id="34007"/>
    <lineage>
        <taxon>Bacteria</taxon>
        <taxon>Pseudomonadati</taxon>
        <taxon>Pseudomonadota</taxon>
        <taxon>Alphaproteobacteria</taxon>
        <taxon>Rhodobacterales</taxon>
        <taxon>Paracoccaceae</taxon>
        <taxon>Paracoccus</taxon>
    </lineage>
</organism>
<dbReference type="EMBL" id="QTUJ01000003">
    <property type="protein sequence ID" value="REF68762.1"/>
    <property type="molecule type" value="Genomic_DNA"/>
</dbReference>
<evidence type="ECO:0000313" key="2">
    <source>
        <dbReference type="Proteomes" id="UP000256941"/>
    </source>
</evidence>
<gene>
    <name evidence="1" type="ORF">BDD41_3834</name>
</gene>
<reference evidence="1 2" key="1">
    <citation type="submission" date="2018-08" db="EMBL/GenBank/DDBJ databases">
        <title>Genomic Encyclopedia of Archaeal and Bacterial Type Strains, Phase II (KMG-II): from individual species to whole genera.</title>
        <authorList>
            <person name="Goeker M."/>
        </authorList>
    </citation>
    <scope>NUCLEOTIDE SEQUENCE [LARGE SCALE GENOMIC DNA]</scope>
    <source>
        <strain evidence="1 2">DSM 17099</strain>
    </source>
</reference>
<proteinExistence type="predicted"/>